<dbReference type="SUPFAM" id="SSF50494">
    <property type="entry name" value="Trypsin-like serine proteases"/>
    <property type="match status" value="1"/>
</dbReference>
<proteinExistence type="inferred from homology"/>
<dbReference type="Pfam" id="PF00089">
    <property type="entry name" value="Trypsin"/>
    <property type="match status" value="1"/>
</dbReference>
<feature type="chain" id="PRO_5004640661" description="Peptidase S1 domain-containing protein" evidence="5">
    <location>
        <begin position="22"/>
        <end position="357"/>
    </location>
</feature>
<dbReference type="eggNOG" id="COG3591">
    <property type="taxonomic scope" value="Bacteria"/>
</dbReference>
<feature type="compositionally biased region" description="Low complexity" evidence="3">
    <location>
        <begin position="301"/>
        <end position="327"/>
    </location>
</feature>
<dbReference type="Proteomes" id="UP000016567">
    <property type="component" value="Unassembled WGS sequence"/>
</dbReference>
<protein>
    <recommendedName>
        <fullName evidence="6">Peptidase S1 domain-containing protein</fullName>
    </recommendedName>
</protein>
<sequence length="357" mass="38655">MKPSRALLVTAALTSTTPAWAVVNGEEIVWQDHDNVVSLSHCTGTRIGRNFVLTAAHCHEGDVQISYIKDVNNEDIQLVDSVAIHPNYVPTRVSEDIALVKLTEATNVKKVQFFKDLSETTYVQDAPFSLLGFGGGNPEPTHASFQLKDKVDNYPVRIEAVQTGRGQVTNGDSGSAWVDENNLIFAVLSGTTLESTPGENKQIISGRDLHYAADFILENVDGWHYPTIADADGKTTIEVQSLHRDNVTDSAYVTGDATLITEESTCLNGPIKPFGRCTYVIDSNGRKAKLHLSESEVVRINPNAADATDNTDNAAANPDTAEGTKSGKSGGSLGLISLSLLAIFGTLRRKKVRFTRR</sequence>
<dbReference type="OrthoDB" id="6266568at2"/>
<dbReference type="PROSITE" id="PS50240">
    <property type="entry name" value="TRYPSIN_DOM"/>
    <property type="match status" value="1"/>
</dbReference>
<dbReference type="InterPro" id="IPR020008">
    <property type="entry name" value="GlyGly_CTERM"/>
</dbReference>
<dbReference type="AlphaFoldDB" id="U3C456"/>
<feature type="transmembrane region" description="Helical" evidence="4">
    <location>
        <begin position="330"/>
        <end position="347"/>
    </location>
</feature>
<dbReference type="RefSeq" id="WP_021709964.1">
    <property type="nucleotide sequence ID" value="NZ_BAOB01000300.1"/>
</dbReference>
<evidence type="ECO:0000256" key="5">
    <source>
        <dbReference type="SAM" id="SignalP"/>
    </source>
</evidence>
<evidence type="ECO:0000256" key="4">
    <source>
        <dbReference type="SAM" id="Phobius"/>
    </source>
</evidence>
<dbReference type="Gene3D" id="2.40.10.10">
    <property type="entry name" value="Trypsin-like serine proteases"/>
    <property type="match status" value="2"/>
</dbReference>
<dbReference type="PANTHER" id="PTHR24276:SF98">
    <property type="entry name" value="FI18310P1-RELATED"/>
    <property type="match status" value="1"/>
</dbReference>
<dbReference type="SMART" id="SM00020">
    <property type="entry name" value="Tryp_SPc"/>
    <property type="match status" value="1"/>
</dbReference>
<evidence type="ECO:0000313" key="8">
    <source>
        <dbReference type="Proteomes" id="UP000016567"/>
    </source>
</evidence>
<accession>U3C456</accession>
<keyword evidence="4" id="KW-0472">Membrane</keyword>
<dbReference type="STRING" id="1219077.VAZ01S_039_00390"/>
<reference evidence="7 8" key="1">
    <citation type="submission" date="2013-09" db="EMBL/GenBank/DDBJ databases">
        <title>Whole genome shotgun sequence of Vibrio azureus NBRC 104587.</title>
        <authorList>
            <person name="Isaki S."/>
            <person name="Hosoyama A."/>
            <person name="Numata M."/>
            <person name="Hashimoto M."/>
            <person name="Hosoyama Y."/>
            <person name="Tsuchikane K."/>
            <person name="Noguchi M."/>
            <person name="Hirakata S."/>
            <person name="Ichikawa N."/>
            <person name="Ohji S."/>
            <person name="Yamazoe A."/>
            <person name="Fujita N."/>
        </authorList>
    </citation>
    <scope>NUCLEOTIDE SEQUENCE [LARGE SCALE GENOMIC DNA]</scope>
    <source>
        <strain evidence="7 8">NBRC 104587</strain>
    </source>
</reference>
<feature type="signal peptide" evidence="5">
    <location>
        <begin position="1"/>
        <end position="21"/>
    </location>
</feature>
<comment type="similarity">
    <text evidence="1">Belongs to the peptidase S1 family.</text>
</comment>
<dbReference type="InterPro" id="IPR001314">
    <property type="entry name" value="Peptidase_S1A"/>
</dbReference>
<dbReference type="InterPro" id="IPR050430">
    <property type="entry name" value="Peptidase_S1"/>
</dbReference>
<keyword evidence="2" id="KW-1015">Disulfide bond</keyword>
<comment type="caution">
    <text evidence="7">The sequence shown here is derived from an EMBL/GenBank/DDBJ whole genome shotgun (WGS) entry which is preliminary data.</text>
</comment>
<dbReference type="InterPro" id="IPR018114">
    <property type="entry name" value="TRYPSIN_HIS"/>
</dbReference>
<evidence type="ECO:0000313" key="7">
    <source>
        <dbReference type="EMBL" id="GAD76214.1"/>
    </source>
</evidence>
<dbReference type="GO" id="GO:0004252">
    <property type="term" value="F:serine-type endopeptidase activity"/>
    <property type="evidence" value="ECO:0007669"/>
    <property type="project" value="InterPro"/>
</dbReference>
<feature type="domain" description="Peptidase S1" evidence="6">
    <location>
        <begin position="22"/>
        <end position="229"/>
    </location>
</feature>
<dbReference type="PROSITE" id="PS00134">
    <property type="entry name" value="TRYPSIN_HIS"/>
    <property type="match status" value="1"/>
</dbReference>
<evidence type="ECO:0000259" key="6">
    <source>
        <dbReference type="PROSITE" id="PS50240"/>
    </source>
</evidence>
<gene>
    <name evidence="7" type="ORF">VAZ01S_039_00390</name>
</gene>
<keyword evidence="8" id="KW-1185">Reference proteome</keyword>
<dbReference type="PRINTS" id="PR00722">
    <property type="entry name" value="CHYMOTRYPSIN"/>
</dbReference>
<dbReference type="GO" id="GO:0006508">
    <property type="term" value="P:proteolysis"/>
    <property type="evidence" value="ECO:0007669"/>
    <property type="project" value="InterPro"/>
</dbReference>
<dbReference type="PANTHER" id="PTHR24276">
    <property type="entry name" value="POLYSERASE-RELATED"/>
    <property type="match status" value="1"/>
</dbReference>
<feature type="region of interest" description="Disordered" evidence="3">
    <location>
        <begin position="301"/>
        <end position="328"/>
    </location>
</feature>
<evidence type="ECO:0000256" key="3">
    <source>
        <dbReference type="SAM" id="MobiDB-lite"/>
    </source>
</evidence>
<evidence type="ECO:0000256" key="2">
    <source>
        <dbReference type="ARBA" id="ARBA00023157"/>
    </source>
</evidence>
<keyword evidence="5" id="KW-0732">Signal</keyword>
<evidence type="ECO:0000256" key="1">
    <source>
        <dbReference type="ARBA" id="ARBA00007664"/>
    </source>
</evidence>
<dbReference type="InterPro" id="IPR001254">
    <property type="entry name" value="Trypsin_dom"/>
</dbReference>
<keyword evidence="4" id="KW-0812">Transmembrane</keyword>
<organism evidence="7 8">
    <name type="scientific">Vibrio azureus NBRC 104587</name>
    <dbReference type="NCBI Taxonomy" id="1219077"/>
    <lineage>
        <taxon>Bacteria</taxon>
        <taxon>Pseudomonadati</taxon>
        <taxon>Pseudomonadota</taxon>
        <taxon>Gammaproteobacteria</taxon>
        <taxon>Vibrionales</taxon>
        <taxon>Vibrionaceae</taxon>
        <taxon>Vibrio</taxon>
    </lineage>
</organism>
<keyword evidence="4" id="KW-1133">Transmembrane helix</keyword>
<dbReference type="EMBL" id="BATL01000039">
    <property type="protein sequence ID" value="GAD76214.1"/>
    <property type="molecule type" value="Genomic_DNA"/>
</dbReference>
<dbReference type="NCBIfam" id="TIGR03501">
    <property type="entry name" value="GlyGly_CTERM"/>
    <property type="match status" value="1"/>
</dbReference>
<dbReference type="InterPro" id="IPR009003">
    <property type="entry name" value="Peptidase_S1_PA"/>
</dbReference>
<dbReference type="InterPro" id="IPR043504">
    <property type="entry name" value="Peptidase_S1_PA_chymotrypsin"/>
</dbReference>
<name>U3C456_9VIBR</name>